<accession>I0HEB5</accession>
<dbReference type="OrthoDB" id="3526086at2"/>
<dbReference type="Proteomes" id="UP000007882">
    <property type="component" value="Chromosome"/>
</dbReference>
<organism evidence="1 2">
    <name type="scientific">Actinoplanes missouriensis (strain ATCC 14538 / DSM 43046 / CBS 188.64 / JCM 3121 / NBRC 102363 / NCIMB 12654 / NRRL B-3342 / UNCC 431)</name>
    <dbReference type="NCBI Taxonomy" id="512565"/>
    <lineage>
        <taxon>Bacteria</taxon>
        <taxon>Bacillati</taxon>
        <taxon>Actinomycetota</taxon>
        <taxon>Actinomycetes</taxon>
        <taxon>Micromonosporales</taxon>
        <taxon>Micromonosporaceae</taxon>
        <taxon>Actinoplanes</taxon>
    </lineage>
</organism>
<dbReference type="KEGG" id="ams:AMIS_61320"/>
<proteinExistence type="predicted"/>
<dbReference type="AlphaFoldDB" id="I0HEB5"/>
<dbReference type="EMBL" id="AP012319">
    <property type="protein sequence ID" value="BAL91352.1"/>
    <property type="molecule type" value="Genomic_DNA"/>
</dbReference>
<keyword evidence="2" id="KW-1185">Reference proteome</keyword>
<dbReference type="eggNOG" id="ENOG50346KN">
    <property type="taxonomic scope" value="Bacteria"/>
</dbReference>
<name>I0HEB5_ACTM4</name>
<gene>
    <name evidence="1" type="ordered locus">AMIS_61320</name>
</gene>
<dbReference type="HOGENOM" id="CLU_805696_0_0_11"/>
<dbReference type="RefSeq" id="WP_014446239.1">
    <property type="nucleotide sequence ID" value="NC_017093.1"/>
</dbReference>
<protein>
    <submittedName>
        <fullName evidence="1">Uncharacterized protein</fullName>
    </submittedName>
</protein>
<evidence type="ECO:0000313" key="1">
    <source>
        <dbReference type="EMBL" id="BAL91352.1"/>
    </source>
</evidence>
<evidence type="ECO:0000313" key="2">
    <source>
        <dbReference type="Proteomes" id="UP000007882"/>
    </source>
</evidence>
<dbReference type="PATRIC" id="fig|512565.3.peg.6126"/>
<reference evidence="1 2" key="1">
    <citation type="submission" date="2012-02" db="EMBL/GenBank/DDBJ databases">
        <title>Complete genome sequence of Actinoplanes missouriensis 431 (= NBRC 102363).</title>
        <authorList>
            <person name="Ohnishi Y."/>
            <person name="Ishikawa J."/>
            <person name="Sekine M."/>
            <person name="Hosoyama A."/>
            <person name="Harada T."/>
            <person name="Narita H."/>
            <person name="Hata T."/>
            <person name="Konno Y."/>
            <person name="Tutikane K."/>
            <person name="Fujita N."/>
            <person name="Horinouchi S."/>
            <person name="Hayakawa M."/>
        </authorList>
    </citation>
    <scope>NUCLEOTIDE SEQUENCE [LARGE SCALE GENOMIC DNA]</scope>
    <source>
        <strain evidence="2">ATCC 14538 / DSM 43046 / CBS 188.64 / JCM 3121 / NBRC 102363 / NCIMB 12654 / NRRL B-3342 / UNCC 431</strain>
    </source>
</reference>
<sequence>MEIRLWSVVAEPVALAAAGPGAEETGGSGAWFAAGPHGVVVVVAGGVRTHEDLTVPGPLPRVVERHLAGEPQPAVLAFARLPEGCLALGAARVTRIGRRRGAVQDLELRLDAPLPYEFLDRVRPTGPPGPQPDIDWVNLLPDDPATALERFVAGWYNDVPSGAPEKTAGLPQPLQTFHRAAAGRAEVYGRALEIFREAAATSEPGMIAFGQEGDGVFTLLTEAAGDDPRVWYHGLSDQPLRERERLGAYLMMVALAHAAMDSSPGGMAFADRAQTRRIVGPLRRVPLRPMRWPCAKSRFYVGPGVVALVGEDDGDWFEVYVGARHRSLLRRLRKLGLDWESFDG</sequence>